<evidence type="ECO:0000313" key="4">
    <source>
        <dbReference type="RefSeq" id="XP_039140273.1"/>
    </source>
</evidence>
<name>A0AB40CJX0_DIOCR</name>
<dbReference type="InterPro" id="IPR043424">
    <property type="entry name" value="BLT-like"/>
</dbReference>
<keyword evidence="1" id="KW-0175">Coiled coil</keyword>
<dbReference type="AlphaFoldDB" id="A0AB40CJX0"/>
<dbReference type="Proteomes" id="UP001515500">
    <property type="component" value="Chromosome 15"/>
</dbReference>
<feature type="coiled-coil region" evidence="1">
    <location>
        <begin position="217"/>
        <end position="251"/>
    </location>
</feature>
<keyword evidence="3" id="KW-1185">Reference proteome</keyword>
<dbReference type="PANTHER" id="PTHR31071:SF2">
    <property type="entry name" value="ACTIN CYTOSKELETON-REGULATORY COMPLEX PAN-LIKE PROTEIN"/>
    <property type="match status" value="1"/>
</dbReference>
<dbReference type="PANTHER" id="PTHR31071">
    <property type="entry name" value="GB|AAF24581.1"/>
    <property type="match status" value="1"/>
</dbReference>
<dbReference type="RefSeq" id="XP_039140273.1">
    <property type="nucleotide sequence ID" value="XM_039284339.1"/>
</dbReference>
<evidence type="ECO:0000256" key="2">
    <source>
        <dbReference type="SAM" id="MobiDB-lite"/>
    </source>
</evidence>
<dbReference type="GeneID" id="120277479"/>
<reference evidence="4" key="1">
    <citation type="submission" date="2025-08" db="UniProtKB">
        <authorList>
            <consortium name="RefSeq"/>
        </authorList>
    </citation>
    <scope>IDENTIFICATION</scope>
</reference>
<proteinExistence type="predicted"/>
<feature type="coiled-coil region" evidence="1">
    <location>
        <begin position="299"/>
        <end position="411"/>
    </location>
</feature>
<sequence>MVQSAVGPLIPAKTIAQTPDPSYHAAAKKRRQKRLRSSVLPGGGAYGGRRSGPGTPLLRWKFDNGDRQGEVAPEVGGKGRRKKKSCDGAPAVSARRLAAGLWKLHLPEFASGGGEGRRGQVVSEHFPGHMQNKSATIHGSSAFHACGRNELLSPMSVHNTENFMLQKLDGSAALANSVMEKATKWDPGCTKASDEVYRFYSHLKLLEDQQITTVSVVSTLQAELEQARTQIAELEAERKVAKKKMDHFFRKVEEEKASWRSKEHRKIRAILDDMKIDLNRERKSRQRMEIMNSKLVNELAEAKLSAKRFMQDYEKERKNRILMEEVCDELAKEMGEDKAEVDALKRESLMAREEVEEEKKMLQTAEIWREERVQMKLVDAKLTLEEKYAQLSKLQADLEAFLKERRNTNLDEGNIKEADALVKAVSSVGIQDIKELTYQPPPASEDIFSVFEELQPREDANEIEIQPCCESRPASHASKVHTVSPDINGLLGKTKYNSRYVNGVVDRNDDAEDDSGWETVSHIEEQGSSFSPEGSDPSVNGFCQESNVSLSGTDWEDNGVPGKANSEISEVCSVGTKQSRKKVSSIVRLWKSSSGQINGENPKKISMEMINGRLSNGRMSNATTVSPERLSGEIGSSPRSLVQWSSPDSVNPPYIIRGMKGCIEWPRGTQNQSLKAKLLEARIESQKIQLKQVLKQKI</sequence>
<evidence type="ECO:0000313" key="3">
    <source>
        <dbReference type="Proteomes" id="UP001515500"/>
    </source>
</evidence>
<feature type="compositionally biased region" description="Basic and acidic residues" evidence="2">
    <location>
        <begin position="60"/>
        <end position="69"/>
    </location>
</feature>
<feature type="region of interest" description="Disordered" evidence="2">
    <location>
        <begin position="1"/>
        <end position="88"/>
    </location>
</feature>
<feature type="compositionally biased region" description="Gly residues" evidence="2">
    <location>
        <begin position="41"/>
        <end position="51"/>
    </location>
</feature>
<organism evidence="3 4">
    <name type="scientific">Dioscorea cayennensis subsp. rotundata</name>
    <name type="common">White Guinea yam</name>
    <name type="synonym">Dioscorea rotundata</name>
    <dbReference type="NCBI Taxonomy" id="55577"/>
    <lineage>
        <taxon>Eukaryota</taxon>
        <taxon>Viridiplantae</taxon>
        <taxon>Streptophyta</taxon>
        <taxon>Embryophyta</taxon>
        <taxon>Tracheophyta</taxon>
        <taxon>Spermatophyta</taxon>
        <taxon>Magnoliopsida</taxon>
        <taxon>Liliopsida</taxon>
        <taxon>Dioscoreales</taxon>
        <taxon>Dioscoreaceae</taxon>
        <taxon>Dioscorea</taxon>
    </lineage>
</organism>
<feature type="compositionally biased region" description="Basic residues" evidence="2">
    <location>
        <begin position="26"/>
        <end position="36"/>
    </location>
</feature>
<accession>A0AB40CJX0</accession>
<evidence type="ECO:0000256" key="1">
    <source>
        <dbReference type="SAM" id="Coils"/>
    </source>
</evidence>
<protein>
    <submittedName>
        <fullName evidence="4">Uncharacterized protein LOC120277479</fullName>
    </submittedName>
</protein>
<gene>
    <name evidence="4" type="primary">LOC120277479</name>
</gene>